<proteinExistence type="predicted"/>
<dbReference type="EMBL" id="JBHFFA010000008">
    <property type="protein sequence ID" value="KAL2609004.1"/>
    <property type="molecule type" value="Genomic_DNA"/>
</dbReference>
<gene>
    <name evidence="1" type="ORF">R1flu_027577</name>
</gene>
<name>A0ABD1XJ86_9MARC</name>
<organism evidence="1 2">
    <name type="scientific">Riccia fluitans</name>
    <dbReference type="NCBI Taxonomy" id="41844"/>
    <lineage>
        <taxon>Eukaryota</taxon>
        <taxon>Viridiplantae</taxon>
        <taxon>Streptophyta</taxon>
        <taxon>Embryophyta</taxon>
        <taxon>Marchantiophyta</taxon>
        <taxon>Marchantiopsida</taxon>
        <taxon>Marchantiidae</taxon>
        <taxon>Marchantiales</taxon>
        <taxon>Ricciaceae</taxon>
        <taxon>Riccia</taxon>
    </lineage>
</organism>
<protein>
    <submittedName>
        <fullName evidence="1">Uncharacterized protein</fullName>
    </submittedName>
</protein>
<comment type="caution">
    <text evidence="1">The sequence shown here is derived from an EMBL/GenBank/DDBJ whole genome shotgun (WGS) entry which is preliminary data.</text>
</comment>
<accession>A0ABD1XJ86</accession>
<keyword evidence="2" id="KW-1185">Reference proteome</keyword>
<evidence type="ECO:0000313" key="2">
    <source>
        <dbReference type="Proteomes" id="UP001605036"/>
    </source>
</evidence>
<reference evidence="1 2" key="1">
    <citation type="submission" date="2024-09" db="EMBL/GenBank/DDBJ databases">
        <title>Chromosome-scale assembly of Riccia fluitans.</title>
        <authorList>
            <person name="Paukszto L."/>
            <person name="Sawicki J."/>
            <person name="Karawczyk K."/>
            <person name="Piernik-Szablinska J."/>
            <person name="Szczecinska M."/>
            <person name="Mazdziarz M."/>
        </authorList>
    </citation>
    <scope>NUCLEOTIDE SEQUENCE [LARGE SCALE GENOMIC DNA]</scope>
    <source>
        <strain evidence="1">Rf_01</strain>
        <tissue evidence="1">Aerial parts of the thallus</tissue>
    </source>
</reference>
<evidence type="ECO:0000313" key="1">
    <source>
        <dbReference type="EMBL" id="KAL2609004.1"/>
    </source>
</evidence>
<dbReference type="Proteomes" id="UP001605036">
    <property type="component" value="Unassembled WGS sequence"/>
</dbReference>
<dbReference type="AlphaFoldDB" id="A0ABD1XJ86"/>
<sequence>MTKEDLAYAGSQVNWSSFKDQEAKEAALWDGACFYLFQLQNSHITSQSTVSSFSHPSFSLLFFGVFRYIDWDFQFMSISGMASAIIHLLFGPTRDIIYILFSVMIQV</sequence>